<dbReference type="InterPro" id="IPR036779">
    <property type="entry name" value="LysM_dom_sf"/>
</dbReference>
<evidence type="ECO:0000313" key="4">
    <source>
        <dbReference type="Proteomes" id="UP000694660"/>
    </source>
</evidence>
<organism evidence="3 4">
    <name type="scientific">Denitromonas iodatirespirans</name>
    <dbReference type="NCBI Taxonomy" id="2795389"/>
    <lineage>
        <taxon>Bacteria</taxon>
        <taxon>Pseudomonadati</taxon>
        <taxon>Pseudomonadota</taxon>
        <taxon>Betaproteobacteria</taxon>
        <taxon>Rhodocyclales</taxon>
        <taxon>Zoogloeaceae</taxon>
        <taxon>Denitromonas</taxon>
    </lineage>
</organism>
<dbReference type="InterPro" id="IPR006860">
    <property type="entry name" value="FecR"/>
</dbReference>
<dbReference type="PROSITE" id="PS51782">
    <property type="entry name" value="LYSM"/>
    <property type="match status" value="1"/>
</dbReference>
<name>A0A944D582_DENI1</name>
<feature type="domain" description="LysM" evidence="2">
    <location>
        <begin position="33"/>
        <end position="80"/>
    </location>
</feature>
<evidence type="ECO:0000259" key="2">
    <source>
        <dbReference type="PROSITE" id="PS51782"/>
    </source>
</evidence>
<dbReference type="Pfam" id="PF04773">
    <property type="entry name" value="FecR"/>
    <property type="match status" value="1"/>
</dbReference>
<keyword evidence="4" id="KW-1185">Reference proteome</keyword>
<gene>
    <name evidence="3" type="ORF">I8J34_02735</name>
</gene>
<dbReference type="Gene3D" id="2.60.40.10">
    <property type="entry name" value="Immunoglobulins"/>
    <property type="match status" value="2"/>
</dbReference>
<comment type="caution">
    <text evidence="3">The sequence shown here is derived from an EMBL/GenBank/DDBJ whole genome shotgun (WGS) entry which is preliminary data.</text>
</comment>
<dbReference type="RefSeq" id="WP_214359835.1">
    <property type="nucleotide sequence ID" value="NZ_JAEKFT010000002.1"/>
</dbReference>
<reference evidence="4" key="1">
    <citation type="journal article" date="2022" name="ISME J.">
        <title>Genetic and phylogenetic analysis of dissimilatory iodate-reducing bacteria identifies potential niches across the world's oceans.</title>
        <authorList>
            <person name="Reyes-Umana V."/>
            <person name="Henning Z."/>
            <person name="Lee K."/>
            <person name="Barnum T.P."/>
            <person name="Coates J.D."/>
        </authorList>
    </citation>
    <scope>NUCLEOTIDE SEQUENCE [LARGE SCALE GENOMIC DNA]</scope>
    <source>
        <strain evidence="4">IR12</strain>
    </source>
</reference>
<protein>
    <submittedName>
        <fullName evidence="3">FecR domain-containing protein</fullName>
    </submittedName>
</protein>
<proteinExistence type="predicted"/>
<dbReference type="CDD" id="cd00118">
    <property type="entry name" value="LysM"/>
    <property type="match status" value="1"/>
</dbReference>
<keyword evidence="1" id="KW-0732">Signal</keyword>
<dbReference type="Proteomes" id="UP000694660">
    <property type="component" value="Unassembled WGS sequence"/>
</dbReference>
<dbReference type="EMBL" id="JAEKFT010000002">
    <property type="protein sequence ID" value="MBT0960080.1"/>
    <property type="molecule type" value="Genomic_DNA"/>
</dbReference>
<dbReference type="InterPro" id="IPR013783">
    <property type="entry name" value="Ig-like_fold"/>
</dbReference>
<sequence>MPRNLTVGRLLAWALVACALFVASAGRAAEETVNYVVQPGDTLIGLGETLLEDPDRWPVLQRLNAVADPYRIPIGRQLRIPVRLLRKVPREARVVHVSGGASADGQPLRADQTVSEGARLLTPANGFMTLELPDGSRLTLQPQTDVRIDALHGLKGADDIQRATFEVQQGRIETDVEPQAGPAARYRIHTPTAIIGVRGTSFRVAADSAETRTEMRQGTVGVSGAGVRREVALREGFGLVARADQPASAPVPLLAAPDLSAVATLYERPVMRVQLAPVAGAIGYRGQVARDAGFTQIVAESRATVPDLKIAGLADGDYFLRVRGVDSHGLEGRDADLAVRLKARPEPPFINAPRPDGKAKAGTVEFAWAQAEGAASYRFALARDAAFADLVTHQDALAANRLDLPLEAGEYHWRLASTRADGDRGPWGDAVRLTVRPPMAAVPPPTFDENHMLIAWGGEPGQRFDYQLADDDRFTRMVAEGSVTEPELVLPKPRAGAYYLRVRAIDPDGFVGSYSAPQRIVVPAEFPGWMLLAPLLILL</sequence>
<dbReference type="InterPro" id="IPR016930">
    <property type="entry name" value="UCP029644"/>
</dbReference>
<accession>A0A944D582</accession>
<dbReference type="PANTHER" id="PTHR38731">
    <property type="entry name" value="LIPL45-RELATED LIPOPROTEIN-RELATED"/>
    <property type="match status" value="1"/>
</dbReference>
<feature type="chain" id="PRO_5036692870" evidence="1">
    <location>
        <begin position="29"/>
        <end position="539"/>
    </location>
</feature>
<dbReference type="Gene3D" id="2.60.120.1440">
    <property type="match status" value="1"/>
</dbReference>
<dbReference type="AlphaFoldDB" id="A0A944D582"/>
<dbReference type="PIRSF" id="PIRSF029644">
    <property type="entry name" value="UCP029644"/>
    <property type="match status" value="1"/>
</dbReference>
<evidence type="ECO:0000256" key="1">
    <source>
        <dbReference type="SAM" id="SignalP"/>
    </source>
</evidence>
<evidence type="ECO:0000313" key="3">
    <source>
        <dbReference type="EMBL" id="MBT0960080.1"/>
    </source>
</evidence>
<dbReference type="Gene3D" id="3.10.350.10">
    <property type="entry name" value="LysM domain"/>
    <property type="match status" value="1"/>
</dbReference>
<feature type="signal peptide" evidence="1">
    <location>
        <begin position="1"/>
        <end position="28"/>
    </location>
</feature>
<dbReference type="InterPro" id="IPR018392">
    <property type="entry name" value="LysM"/>
</dbReference>
<dbReference type="PANTHER" id="PTHR38731:SF1">
    <property type="entry name" value="FECR PROTEIN DOMAIN-CONTAINING PROTEIN"/>
    <property type="match status" value="1"/>
</dbReference>